<organism evidence="4 5">
    <name type="scientific">Triticum turgidum subsp. durum</name>
    <name type="common">Durum wheat</name>
    <name type="synonym">Triticum durum</name>
    <dbReference type="NCBI Taxonomy" id="4567"/>
    <lineage>
        <taxon>Eukaryota</taxon>
        <taxon>Viridiplantae</taxon>
        <taxon>Streptophyta</taxon>
        <taxon>Embryophyta</taxon>
        <taxon>Tracheophyta</taxon>
        <taxon>Spermatophyta</taxon>
        <taxon>Magnoliopsida</taxon>
        <taxon>Liliopsida</taxon>
        <taxon>Poales</taxon>
        <taxon>Poaceae</taxon>
        <taxon>BOP clade</taxon>
        <taxon>Pooideae</taxon>
        <taxon>Triticodae</taxon>
        <taxon>Triticeae</taxon>
        <taxon>Triticinae</taxon>
        <taxon>Triticum</taxon>
    </lineage>
</organism>
<gene>
    <name evidence="4" type="ORF">TRITD_6Av1G080520</name>
</gene>
<feature type="compositionally biased region" description="Basic residues" evidence="1">
    <location>
        <begin position="332"/>
        <end position="349"/>
    </location>
</feature>
<dbReference type="Pfam" id="PF26138">
    <property type="entry name" value="DUF8040"/>
    <property type="match status" value="1"/>
</dbReference>
<keyword evidence="5" id="KW-1185">Reference proteome</keyword>
<evidence type="ECO:0000259" key="3">
    <source>
        <dbReference type="Pfam" id="PF26138"/>
    </source>
</evidence>
<reference evidence="4 5" key="1">
    <citation type="submission" date="2017-09" db="EMBL/GenBank/DDBJ databases">
        <authorList>
            <consortium name="International Durum Wheat Genome Sequencing Consortium (IDWGSC)"/>
            <person name="Milanesi L."/>
        </authorList>
    </citation>
    <scope>NUCLEOTIDE SEQUENCE [LARGE SCALE GENOMIC DNA]</scope>
    <source>
        <strain evidence="5">cv. Svevo</strain>
    </source>
</reference>
<feature type="region of interest" description="Disordered" evidence="1">
    <location>
        <begin position="291"/>
        <end position="349"/>
    </location>
</feature>
<protein>
    <recommendedName>
        <fullName evidence="3">DUF8040 domain-containing protein</fullName>
    </recommendedName>
</protein>
<evidence type="ECO:0000256" key="2">
    <source>
        <dbReference type="SAM" id="Phobius"/>
    </source>
</evidence>
<dbReference type="OMA" id="WKWIKLE"/>
<evidence type="ECO:0000256" key="1">
    <source>
        <dbReference type="SAM" id="MobiDB-lite"/>
    </source>
</evidence>
<dbReference type="PANTHER" id="PTHR47906">
    <property type="entry name" value="OSJNBB0050O03.9 PROTEIN-RELATED"/>
    <property type="match status" value="1"/>
</dbReference>
<evidence type="ECO:0000313" key="5">
    <source>
        <dbReference type="Proteomes" id="UP000324705"/>
    </source>
</evidence>
<dbReference type="AlphaFoldDB" id="A0A9R1AYZ8"/>
<feature type="transmembrane region" description="Helical" evidence="2">
    <location>
        <begin position="14"/>
        <end position="31"/>
    </location>
</feature>
<keyword evidence="2" id="KW-0812">Transmembrane</keyword>
<feature type="compositionally biased region" description="Polar residues" evidence="1">
    <location>
        <begin position="291"/>
        <end position="314"/>
    </location>
</feature>
<dbReference type="PANTHER" id="PTHR47906:SF3">
    <property type="entry name" value="EXPRESSED PROTEIN"/>
    <property type="match status" value="1"/>
</dbReference>
<accession>A0A9R1AYZ8</accession>
<evidence type="ECO:0000313" key="4">
    <source>
        <dbReference type="EMBL" id="VAI45385.1"/>
    </source>
</evidence>
<keyword evidence="2" id="KW-1133">Transmembrane helix</keyword>
<feature type="domain" description="DUF8040" evidence="3">
    <location>
        <begin position="62"/>
        <end position="136"/>
    </location>
</feature>
<keyword evidence="2" id="KW-0472">Membrane</keyword>
<dbReference type="InterPro" id="IPR058353">
    <property type="entry name" value="DUF8040"/>
</dbReference>
<sequence>MDNSQQQYLYYCMWKQRTLLVLFVMLVLWWSKKKERKNRAKCVKYGPLVKRDIWRSTELIRLIDTSERTCLRQLRMYPAVFYKLCAHLRDKKLLVDTIHVSLEEQLAMFLKIVGQYHTHSSVGFALWRSEETVSRMGEQKEGAKSEVARSRDNYMSWSDDCTKYMLEWYIEKQRDKPPTFKWKAQHHLQCANDLNDKFGITATAKQVDRHYRSFKEKWKWIKLEKGRSGYGFNKVLNKFNIDKSEKSPSKLGKIKFNYLTHSIKFYHLLEELFSDPSHADGSLAIDVNDASENVESDASSETSNHTSTVEQGLSDSDMIAPNSPAEGTSSNLKRKHVKAPHKKPKVKVHRARVLDDDVASSIVNLAETVKSAAPIQPIAATDPNASLWKHIESLTLPANEKIELATYLAKPEQEVFRGFLNCASDQTFNAWVLDYFGHKYDGNDRAAADPSTRMTCLVAFFWQVLL</sequence>
<dbReference type="EMBL" id="LT934121">
    <property type="protein sequence ID" value="VAI45385.1"/>
    <property type="molecule type" value="Genomic_DNA"/>
</dbReference>
<dbReference type="Gramene" id="TRITD6Av1G080520.1">
    <property type="protein sequence ID" value="TRITD6Av1G080520.1"/>
    <property type="gene ID" value="TRITD6Av1G080520"/>
</dbReference>
<proteinExistence type="predicted"/>
<dbReference type="Proteomes" id="UP000324705">
    <property type="component" value="Chromosome 6A"/>
</dbReference>
<name>A0A9R1AYZ8_TRITD</name>